<dbReference type="OrthoDB" id="2537141at2759"/>
<proteinExistence type="predicted"/>
<feature type="region of interest" description="Disordered" evidence="1">
    <location>
        <begin position="298"/>
        <end position="321"/>
    </location>
</feature>
<feature type="compositionally biased region" description="Basic and acidic residues" evidence="1">
    <location>
        <begin position="304"/>
        <end position="313"/>
    </location>
</feature>
<organism evidence="2 3">
    <name type="scientific">Gigaspora margarita</name>
    <dbReference type="NCBI Taxonomy" id="4874"/>
    <lineage>
        <taxon>Eukaryota</taxon>
        <taxon>Fungi</taxon>
        <taxon>Fungi incertae sedis</taxon>
        <taxon>Mucoromycota</taxon>
        <taxon>Glomeromycotina</taxon>
        <taxon>Glomeromycetes</taxon>
        <taxon>Diversisporales</taxon>
        <taxon>Gigasporaceae</taxon>
        <taxon>Gigaspora</taxon>
    </lineage>
</organism>
<feature type="region of interest" description="Disordered" evidence="1">
    <location>
        <begin position="76"/>
        <end position="102"/>
    </location>
</feature>
<feature type="region of interest" description="Disordered" evidence="1">
    <location>
        <begin position="121"/>
        <end position="150"/>
    </location>
</feature>
<dbReference type="EMBL" id="WTPW01001286">
    <property type="protein sequence ID" value="KAF0445081.1"/>
    <property type="molecule type" value="Genomic_DNA"/>
</dbReference>
<protein>
    <submittedName>
        <fullName evidence="2">Uncharacterized protein</fullName>
    </submittedName>
</protein>
<comment type="caution">
    <text evidence="2">The sequence shown here is derived from an EMBL/GenBank/DDBJ whole genome shotgun (WGS) entry which is preliminary data.</text>
</comment>
<accession>A0A8H3XE13</accession>
<feature type="region of interest" description="Disordered" evidence="1">
    <location>
        <begin position="176"/>
        <end position="270"/>
    </location>
</feature>
<keyword evidence="3" id="KW-1185">Reference proteome</keyword>
<dbReference type="AlphaFoldDB" id="A0A8H3XE13"/>
<feature type="compositionally biased region" description="Low complexity" evidence="1">
    <location>
        <begin position="176"/>
        <end position="213"/>
    </location>
</feature>
<evidence type="ECO:0000256" key="1">
    <source>
        <dbReference type="SAM" id="MobiDB-lite"/>
    </source>
</evidence>
<feature type="compositionally biased region" description="Basic and acidic residues" evidence="1">
    <location>
        <begin position="251"/>
        <end position="270"/>
    </location>
</feature>
<feature type="compositionally biased region" description="Polar residues" evidence="1">
    <location>
        <begin position="135"/>
        <end position="145"/>
    </location>
</feature>
<dbReference type="Proteomes" id="UP000439903">
    <property type="component" value="Unassembled WGS sequence"/>
</dbReference>
<evidence type="ECO:0000313" key="2">
    <source>
        <dbReference type="EMBL" id="KAF0445081.1"/>
    </source>
</evidence>
<sequence length="450" mass="50648">MHQLTQEALEEHLNSFGDLMALKKKFIADYVDEQQRQAFNIEEKNLNSTNNKPKTKRHKKTKSLLASSQIMQNFSSRNLGTKRVTLRSDSKPGIFNKGKASEKVSTKGVPDLVFSEVDFLNSGSSKKRGHDRSDNTYSKASNRPITRSVRRKLDNVLQSQDDDSTQNQNVVEDNLSQNNDQSSADSSCSSQSHAGDAPSSESPSKLSPEAPLLNSDSNDHSYHGVQSIKSPYFVDNVSDDGLQKNSSQDCDNQHQDTQKQTIKDKDDDDKTISSLEDAINSLHSNTGPVDEYSCTYRPSGISNDIKDDIKDDSEFNETPEISCTYRPSGLFNDIKDDIKDDSEFNETPEIRNQPNDYFKFSMSDANKKYSSISQAVSSYCASQKPSVNTIGVPSASVKWLLNEQRTTPNYYSSPYTDLHSNESIIKEDMAINFRQIDLSEIFIWRKHKLH</sequence>
<gene>
    <name evidence="2" type="ORF">F8M41_003249</name>
</gene>
<reference evidence="2 3" key="1">
    <citation type="journal article" date="2019" name="Environ. Microbiol.">
        <title>At the nexus of three kingdoms: the genome of the mycorrhizal fungus Gigaspora margarita provides insights into plant, endobacterial and fungal interactions.</title>
        <authorList>
            <person name="Venice F."/>
            <person name="Ghignone S."/>
            <person name="Salvioli di Fossalunga A."/>
            <person name="Amselem J."/>
            <person name="Novero M."/>
            <person name="Xianan X."/>
            <person name="Sedzielewska Toro K."/>
            <person name="Morin E."/>
            <person name="Lipzen A."/>
            <person name="Grigoriev I.V."/>
            <person name="Henrissat B."/>
            <person name="Martin F.M."/>
            <person name="Bonfante P."/>
        </authorList>
    </citation>
    <scope>NUCLEOTIDE SEQUENCE [LARGE SCALE GENOMIC DNA]</scope>
    <source>
        <strain evidence="2 3">BEG34</strain>
    </source>
</reference>
<evidence type="ECO:0000313" key="3">
    <source>
        <dbReference type="Proteomes" id="UP000439903"/>
    </source>
</evidence>
<name>A0A8H3XE13_GIGMA</name>